<evidence type="ECO:0000256" key="2">
    <source>
        <dbReference type="SAM" id="Phobius"/>
    </source>
</evidence>
<dbReference type="AlphaFoldDB" id="A0A8J3TY07"/>
<feature type="region of interest" description="Disordered" evidence="1">
    <location>
        <begin position="108"/>
        <end position="129"/>
    </location>
</feature>
<comment type="caution">
    <text evidence="3">The sequence shown here is derived from an EMBL/GenBank/DDBJ whole genome shotgun (WGS) entry which is preliminary data.</text>
</comment>
<keyword evidence="2" id="KW-0472">Membrane</keyword>
<sequence length="302" mass="32394">MTSMIERADQLVLEFVSKVADAAHGRLRPEQRLDYVQRLRASVERARGGSEDARHVAKVIAGFGTPDDLIDREVRRLAAAQQALQQTADQAAQPIGEDDTAVFPVVVDDGGPRRGVASDAADDRRPPPGVIYGRRVARERISRQADRPAPLMRLRRAAMAGGNPMATGGRDARTIFLNNRRETLALVLLVVAGLLVPFRLATVAIFPVPAIVWAAAALILLSCQGWSFSDRLIGLAAPVVAYAIGGVLLGAARSEGGSVQAFMVSFHNVSGVLFILGTAAAVSWLAFRLLDPPPRESGNNRR</sequence>
<keyword evidence="4" id="KW-1185">Reference proteome</keyword>
<keyword evidence="2" id="KW-0812">Transmembrane</keyword>
<evidence type="ECO:0000313" key="4">
    <source>
        <dbReference type="Proteomes" id="UP000650628"/>
    </source>
</evidence>
<dbReference type="Proteomes" id="UP000650628">
    <property type="component" value="Unassembled WGS sequence"/>
</dbReference>
<feature type="transmembrane region" description="Helical" evidence="2">
    <location>
        <begin position="183"/>
        <end position="200"/>
    </location>
</feature>
<accession>A0A8J3TY07</accession>
<gene>
    <name evidence="3" type="ORF">Pmi06nite_26770</name>
</gene>
<evidence type="ECO:0000313" key="3">
    <source>
        <dbReference type="EMBL" id="GII29235.1"/>
    </source>
</evidence>
<reference evidence="3 4" key="1">
    <citation type="submission" date="2021-01" db="EMBL/GenBank/DDBJ databases">
        <title>Whole genome shotgun sequence of Planotetraspora mira NBRC 15435.</title>
        <authorList>
            <person name="Komaki H."/>
            <person name="Tamura T."/>
        </authorList>
    </citation>
    <scope>NUCLEOTIDE SEQUENCE [LARGE SCALE GENOMIC DNA]</scope>
    <source>
        <strain evidence="3 4">NBRC 15435</strain>
    </source>
</reference>
<dbReference type="EMBL" id="BOOO01000014">
    <property type="protein sequence ID" value="GII29235.1"/>
    <property type="molecule type" value="Genomic_DNA"/>
</dbReference>
<name>A0A8J3TY07_9ACTN</name>
<feature type="transmembrane region" description="Helical" evidence="2">
    <location>
        <begin position="264"/>
        <end position="287"/>
    </location>
</feature>
<protein>
    <submittedName>
        <fullName evidence="3">Uncharacterized protein</fullName>
    </submittedName>
</protein>
<feature type="transmembrane region" description="Helical" evidence="2">
    <location>
        <begin position="232"/>
        <end position="252"/>
    </location>
</feature>
<organism evidence="3 4">
    <name type="scientific">Planotetraspora mira</name>
    <dbReference type="NCBI Taxonomy" id="58121"/>
    <lineage>
        <taxon>Bacteria</taxon>
        <taxon>Bacillati</taxon>
        <taxon>Actinomycetota</taxon>
        <taxon>Actinomycetes</taxon>
        <taxon>Streptosporangiales</taxon>
        <taxon>Streptosporangiaceae</taxon>
        <taxon>Planotetraspora</taxon>
    </lineage>
</organism>
<keyword evidence="2" id="KW-1133">Transmembrane helix</keyword>
<evidence type="ECO:0000256" key="1">
    <source>
        <dbReference type="SAM" id="MobiDB-lite"/>
    </source>
</evidence>
<proteinExistence type="predicted"/>